<organism evidence="2 3">
    <name type="scientific">Periconia digitata</name>
    <dbReference type="NCBI Taxonomy" id="1303443"/>
    <lineage>
        <taxon>Eukaryota</taxon>
        <taxon>Fungi</taxon>
        <taxon>Dikarya</taxon>
        <taxon>Ascomycota</taxon>
        <taxon>Pezizomycotina</taxon>
        <taxon>Dothideomycetes</taxon>
        <taxon>Pleosporomycetidae</taxon>
        <taxon>Pleosporales</taxon>
        <taxon>Massarineae</taxon>
        <taxon>Periconiaceae</taxon>
        <taxon>Periconia</taxon>
    </lineage>
</organism>
<gene>
    <name evidence="2" type="ORF">PDIGIT_LOCUS3830</name>
</gene>
<proteinExistence type="predicted"/>
<dbReference type="EMBL" id="CAOQHR010000002">
    <property type="protein sequence ID" value="CAI6326384.1"/>
    <property type="molecule type" value="Genomic_DNA"/>
</dbReference>
<dbReference type="OrthoDB" id="3788624at2759"/>
<comment type="caution">
    <text evidence="2">The sequence shown here is derived from an EMBL/GenBank/DDBJ whole genome shotgun (WGS) entry which is preliminary data.</text>
</comment>
<accession>A0A9W4XJI1</accession>
<sequence>MKSCIVKLRVSLVPGRVRVPVVKTVCVDDSDTDSEVEFMPEKLAEKIKKRMEKASAPAAGKKRKRTATVDEAPAPKKKKPATTTTTTTTPTTITQPALNRKGRIVDTNNASDAVLIAASLKASDDIYMSDDEPATTTDESSLYKNVVWGPEATNINYPGSTFPKSPQFSQFVPGRWERMPDSTLSDQKSKLVVKLTDKNGRKRIFKNPPPKDWNNQDAITALNKRTVQQIRRNTEVRFREVVKAYIPEERRWILNNLSAGKPQKGWKTFVKDFNTQFEGQTIPGADGPRPKRTHSSLTKEVERFGSDFYCKGKIPTAGSGKNSKSKAK</sequence>
<name>A0A9W4XJI1_9PLEO</name>
<feature type="compositionally biased region" description="Low complexity" evidence="1">
    <location>
        <begin position="81"/>
        <end position="92"/>
    </location>
</feature>
<keyword evidence="3" id="KW-1185">Reference proteome</keyword>
<dbReference type="AlphaFoldDB" id="A0A9W4XJI1"/>
<feature type="region of interest" description="Disordered" evidence="1">
    <location>
        <begin position="50"/>
        <end position="100"/>
    </location>
</feature>
<dbReference type="Proteomes" id="UP001152607">
    <property type="component" value="Unassembled WGS sequence"/>
</dbReference>
<evidence type="ECO:0000256" key="1">
    <source>
        <dbReference type="SAM" id="MobiDB-lite"/>
    </source>
</evidence>
<reference evidence="2" key="1">
    <citation type="submission" date="2023-01" db="EMBL/GenBank/DDBJ databases">
        <authorList>
            <person name="Van Ghelder C."/>
            <person name="Rancurel C."/>
        </authorList>
    </citation>
    <scope>NUCLEOTIDE SEQUENCE</scope>
    <source>
        <strain evidence="2">CNCM I-4278</strain>
    </source>
</reference>
<evidence type="ECO:0000313" key="2">
    <source>
        <dbReference type="EMBL" id="CAI6326384.1"/>
    </source>
</evidence>
<evidence type="ECO:0000313" key="3">
    <source>
        <dbReference type="Proteomes" id="UP001152607"/>
    </source>
</evidence>
<protein>
    <submittedName>
        <fullName evidence="2">Uncharacterized protein</fullName>
    </submittedName>
</protein>